<reference evidence="5 6" key="1">
    <citation type="submission" date="2021-03" db="EMBL/GenBank/DDBJ databases">
        <title>Sequencing the genomes of 1000 actinobacteria strains.</title>
        <authorList>
            <person name="Klenk H.-P."/>
        </authorList>
    </citation>
    <scope>NUCLEOTIDE SEQUENCE [LARGE SCALE GENOMIC DNA]</scope>
    <source>
        <strain evidence="5 6">DSM 18824</strain>
    </source>
</reference>
<evidence type="ECO:0000256" key="3">
    <source>
        <dbReference type="SAM" id="SignalP"/>
    </source>
</evidence>
<evidence type="ECO:0000256" key="1">
    <source>
        <dbReference type="ARBA" id="ARBA00004196"/>
    </source>
</evidence>
<evidence type="ECO:0000313" key="5">
    <source>
        <dbReference type="EMBL" id="MBP2356044.1"/>
    </source>
</evidence>
<comment type="caution">
    <text evidence="5">The sequence shown here is derived from an EMBL/GenBank/DDBJ whole genome shotgun (WGS) entry which is preliminary data.</text>
</comment>
<keyword evidence="3" id="KW-0732">Signal</keyword>
<dbReference type="InterPro" id="IPR050555">
    <property type="entry name" value="Bact_Solute-Bind_Prot2"/>
</dbReference>
<dbReference type="InterPro" id="IPR025997">
    <property type="entry name" value="SBP_2_dom"/>
</dbReference>
<proteinExistence type="inferred from homology"/>
<feature type="chain" id="PRO_5047526798" evidence="3">
    <location>
        <begin position="29"/>
        <end position="343"/>
    </location>
</feature>
<protein>
    <submittedName>
        <fullName evidence="5">L-arabinose transport system substrate-binding protein</fullName>
    </submittedName>
</protein>
<dbReference type="InterPro" id="IPR028082">
    <property type="entry name" value="Peripla_BP_I"/>
</dbReference>
<organism evidence="5 6">
    <name type="scientific">Kribbella aluminosa</name>
    <dbReference type="NCBI Taxonomy" id="416017"/>
    <lineage>
        <taxon>Bacteria</taxon>
        <taxon>Bacillati</taxon>
        <taxon>Actinomycetota</taxon>
        <taxon>Actinomycetes</taxon>
        <taxon>Propionibacteriales</taxon>
        <taxon>Kribbellaceae</taxon>
        <taxon>Kribbella</taxon>
    </lineage>
</organism>
<evidence type="ECO:0000259" key="4">
    <source>
        <dbReference type="Pfam" id="PF13407"/>
    </source>
</evidence>
<dbReference type="Pfam" id="PF13407">
    <property type="entry name" value="Peripla_BP_4"/>
    <property type="match status" value="1"/>
</dbReference>
<dbReference type="Gene3D" id="3.40.50.2300">
    <property type="match status" value="2"/>
</dbReference>
<feature type="signal peptide" evidence="3">
    <location>
        <begin position="1"/>
        <end position="28"/>
    </location>
</feature>
<dbReference type="RefSeq" id="WP_209698625.1">
    <property type="nucleotide sequence ID" value="NZ_BAAAVU010000023.1"/>
</dbReference>
<name>A0ABS4UWL9_9ACTN</name>
<evidence type="ECO:0000256" key="2">
    <source>
        <dbReference type="ARBA" id="ARBA00007639"/>
    </source>
</evidence>
<dbReference type="PROSITE" id="PS51257">
    <property type="entry name" value="PROKAR_LIPOPROTEIN"/>
    <property type="match status" value="1"/>
</dbReference>
<dbReference type="EMBL" id="JAGINT010000002">
    <property type="protein sequence ID" value="MBP2356044.1"/>
    <property type="molecule type" value="Genomic_DNA"/>
</dbReference>
<dbReference type="PANTHER" id="PTHR30036:SF7">
    <property type="entry name" value="ABC TRANSPORTER PERIPLASMIC-BINDING PROTEIN YPHF"/>
    <property type="match status" value="1"/>
</dbReference>
<comment type="subcellular location">
    <subcellularLocation>
        <location evidence="1">Cell envelope</location>
    </subcellularLocation>
</comment>
<comment type="similarity">
    <text evidence="2">Belongs to the bacterial solute-binding protein 2 family.</text>
</comment>
<accession>A0ABS4UWL9</accession>
<feature type="domain" description="Periplasmic binding protein" evidence="4">
    <location>
        <begin position="47"/>
        <end position="317"/>
    </location>
</feature>
<dbReference type="Proteomes" id="UP000755585">
    <property type="component" value="Unassembled WGS sequence"/>
</dbReference>
<dbReference type="SUPFAM" id="SSF53822">
    <property type="entry name" value="Periplasmic binding protein-like I"/>
    <property type="match status" value="1"/>
</dbReference>
<keyword evidence="6" id="KW-1185">Reference proteome</keyword>
<dbReference type="PANTHER" id="PTHR30036">
    <property type="entry name" value="D-XYLOSE-BINDING PERIPLASMIC PROTEIN"/>
    <property type="match status" value="1"/>
</dbReference>
<evidence type="ECO:0000313" key="6">
    <source>
        <dbReference type="Proteomes" id="UP000755585"/>
    </source>
</evidence>
<gene>
    <name evidence="5" type="ORF">JOF29_007154</name>
</gene>
<sequence length="343" mass="35202">MKYTRRGVVVPVVAVGVLAALLAGCSSGAESSGEATVSAPKSGKLTIALLQKQGDQQYFVDEATGAKDEAKKLGDVEVKVIDLGTDANKAISELDNVIAQKVDGIAIVVPDQKIGPQVIDAAKAAGIPLVASDDAISSGDGKPAPFVGFDGHGMGMEVGKKAAELYKAAGWTAADTRIIAGWKQDLKTCGDRVQGAAEAFKEGIGGGEAPKTIELGTDNSVGDALNKTGAALTDNHAVKHWVVWGCNDENETGIVTGLQNGKVAPDNIIGVGLGAYLTCKDWKAGQTTGNKAALYIGGPAVGSAAVRVLTENLRGQKPLPERTIAKTQIVDAKTWQSSGLVCT</sequence>